<dbReference type="EMBL" id="JAALLT010000003">
    <property type="protein sequence ID" value="NGP77274.1"/>
    <property type="molecule type" value="Genomic_DNA"/>
</dbReference>
<organism evidence="2 3">
    <name type="scientific">Halalkalibaculum roseum</name>
    <dbReference type="NCBI Taxonomy" id="2709311"/>
    <lineage>
        <taxon>Bacteria</taxon>
        <taxon>Pseudomonadati</taxon>
        <taxon>Balneolota</taxon>
        <taxon>Balneolia</taxon>
        <taxon>Balneolales</taxon>
        <taxon>Balneolaceae</taxon>
        <taxon>Halalkalibaculum</taxon>
    </lineage>
</organism>
<keyword evidence="1" id="KW-0472">Membrane</keyword>
<dbReference type="RefSeq" id="WP_165142444.1">
    <property type="nucleotide sequence ID" value="NZ_JAALLT010000003.1"/>
</dbReference>
<evidence type="ECO:0000313" key="2">
    <source>
        <dbReference type="EMBL" id="NGP77274.1"/>
    </source>
</evidence>
<gene>
    <name evidence="2" type="ORF">G3570_11550</name>
</gene>
<keyword evidence="3" id="KW-1185">Reference proteome</keyword>
<feature type="transmembrane region" description="Helical" evidence="1">
    <location>
        <begin position="58"/>
        <end position="77"/>
    </location>
</feature>
<dbReference type="AlphaFoldDB" id="A0A6M1T136"/>
<evidence type="ECO:0000313" key="3">
    <source>
        <dbReference type="Proteomes" id="UP000473278"/>
    </source>
</evidence>
<evidence type="ECO:0000256" key="1">
    <source>
        <dbReference type="SAM" id="Phobius"/>
    </source>
</evidence>
<sequence length="126" mass="14561">MQLSKTLAVVLGILTFLPFIGLVIMIALLIFEIVFLIFSESPVNPLLYLSYLNYLVPIISGYTLLYLTLGIFYFVHIIQNGFLDTEKKVLWITVLIILNGLAMPFYWYLYLWKSSKDVESIKAKAW</sequence>
<accession>A0A6M1T136</accession>
<keyword evidence="1" id="KW-1133">Transmembrane helix</keyword>
<proteinExistence type="predicted"/>
<protein>
    <submittedName>
        <fullName evidence="2">Uncharacterized protein</fullName>
    </submittedName>
</protein>
<reference evidence="2 3" key="1">
    <citation type="submission" date="2020-02" db="EMBL/GenBank/DDBJ databases">
        <title>Balneolaceae bacterium YR4-1, complete genome.</title>
        <authorList>
            <person name="Li Y."/>
            <person name="Wu S."/>
        </authorList>
    </citation>
    <scope>NUCLEOTIDE SEQUENCE [LARGE SCALE GENOMIC DNA]</scope>
    <source>
        <strain evidence="2 3">YR4-1</strain>
    </source>
</reference>
<feature type="transmembrane region" description="Helical" evidence="1">
    <location>
        <begin position="7"/>
        <end position="38"/>
    </location>
</feature>
<feature type="transmembrane region" description="Helical" evidence="1">
    <location>
        <begin position="89"/>
        <end position="109"/>
    </location>
</feature>
<dbReference type="Proteomes" id="UP000473278">
    <property type="component" value="Unassembled WGS sequence"/>
</dbReference>
<comment type="caution">
    <text evidence="2">The sequence shown here is derived from an EMBL/GenBank/DDBJ whole genome shotgun (WGS) entry which is preliminary data.</text>
</comment>
<name>A0A6M1T136_9BACT</name>
<keyword evidence="1" id="KW-0812">Transmembrane</keyword>